<reference evidence="1 2" key="1">
    <citation type="journal article" date="2018" name="Sci. Rep.">
        <title>Genomic signatures of local adaptation to the degree of environmental predictability in rotifers.</title>
        <authorList>
            <person name="Franch-Gras L."/>
            <person name="Hahn C."/>
            <person name="Garcia-Roger E.M."/>
            <person name="Carmona M.J."/>
            <person name="Serra M."/>
            <person name="Gomez A."/>
        </authorList>
    </citation>
    <scope>NUCLEOTIDE SEQUENCE [LARGE SCALE GENOMIC DNA]</scope>
    <source>
        <strain evidence="1">HYR1</strain>
    </source>
</reference>
<evidence type="ECO:0000313" key="1">
    <source>
        <dbReference type="EMBL" id="RNA02374.1"/>
    </source>
</evidence>
<proteinExistence type="predicted"/>
<dbReference type="Proteomes" id="UP000276133">
    <property type="component" value="Unassembled WGS sequence"/>
</dbReference>
<name>A0A3M7PTR3_BRAPC</name>
<sequence>MRKYFSDESLRIILKPIDKNIKRNYLRRKKRVKKSIDSYSQYRDQHLNSNLQIPYKSSQKEAREFINFKLGDLINQNKTLLKNLYAQINSNSNKINLFYLPAEPNNSRGSNQLLYNDVYGRLNLIPVSGLADNSSNDNNFYLSAINLENNWNKQISNFNLIFRTKWHQENLGILINGYHFYFCIHLLIISGFHKSATDKPLSMMGRLFKIGTKSGHMNFSPVLSEKILFSARLTKDITSLDLKNNLSSKPIQTKGIVPLGSSERRIAFFSASQPVFFFLINSKFDNYLEFSLFSWKFNR</sequence>
<organism evidence="1 2">
    <name type="scientific">Brachionus plicatilis</name>
    <name type="common">Marine rotifer</name>
    <name type="synonym">Brachionus muelleri</name>
    <dbReference type="NCBI Taxonomy" id="10195"/>
    <lineage>
        <taxon>Eukaryota</taxon>
        <taxon>Metazoa</taxon>
        <taxon>Spiralia</taxon>
        <taxon>Gnathifera</taxon>
        <taxon>Rotifera</taxon>
        <taxon>Eurotatoria</taxon>
        <taxon>Monogononta</taxon>
        <taxon>Pseudotrocha</taxon>
        <taxon>Ploima</taxon>
        <taxon>Brachionidae</taxon>
        <taxon>Brachionus</taxon>
    </lineage>
</organism>
<keyword evidence="2" id="KW-1185">Reference proteome</keyword>
<evidence type="ECO:0000313" key="2">
    <source>
        <dbReference type="Proteomes" id="UP000276133"/>
    </source>
</evidence>
<gene>
    <name evidence="1" type="ORF">BpHYR1_014557</name>
</gene>
<dbReference type="AlphaFoldDB" id="A0A3M7PTR3"/>
<comment type="caution">
    <text evidence="1">The sequence shown here is derived from an EMBL/GenBank/DDBJ whole genome shotgun (WGS) entry which is preliminary data.</text>
</comment>
<accession>A0A3M7PTR3</accession>
<dbReference type="EMBL" id="REGN01008913">
    <property type="protein sequence ID" value="RNA02374.1"/>
    <property type="molecule type" value="Genomic_DNA"/>
</dbReference>
<dbReference type="OrthoDB" id="10632694at2759"/>
<protein>
    <submittedName>
        <fullName evidence="1">Uncharacterized protein</fullName>
    </submittedName>
</protein>